<dbReference type="Proteomes" id="UP001305414">
    <property type="component" value="Unassembled WGS sequence"/>
</dbReference>
<evidence type="ECO:0000313" key="4">
    <source>
        <dbReference type="Proteomes" id="UP001305414"/>
    </source>
</evidence>
<evidence type="ECO:0000313" key="3">
    <source>
        <dbReference type="EMBL" id="KAK5629343.1"/>
    </source>
</evidence>
<keyword evidence="1" id="KW-1133">Transmembrane helix</keyword>
<dbReference type="AlphaFoldDB" id="A0AAN7ULA1"/>
<feature type="transmembrane region" description="Helical" evidence="1">
    <location>
        <begin position="88"/>
        <end position="112"/>
    </location>
</feature>
<keyword evidence="1" id="KW-0812">Transmembrane</keyword>
<comment type="caution">
    <text evidence="3">The sequence shown here is derived from an EMBL/GenBank/DDBJ whole genome shotgun (WGS) entry which is preliminary data.</text>
</comment>
<proteinExistence type="predicted"/>
<keyword evidence="2" id="KW-0732">Signal</keyword>
<keyword evidence="4" id="KW-1185">Reference proteome</keyword>
<evidence type="ECO:0000256" key="1">
    <source>
        <dbReference type="SAM" id="Phobius"/>
    </source>
</evidence>
<feature type="signal peptide" evidence="2">
    <location>
        <begin position="1"/>
        <end position="24"/>
    </location>
</feature>
<organism evidence="3 4">
    <name type="scientific">Xylaria bambusicola</name>
    <dbReference type="NCBI Taxonomy" id="326684"/>
    <lineage>
        <taxon>Eukaryota</taxon>
        <taxon>Fungi</taxon>
        <taxon>Dikarya</taxon>
        <taxon>Ascomycota</taxon>
        <taxon>Pezizomycotina</taxon>
        <taxon>Sordariomycetes</taxon>
        <taxon>Xylariomycetidae</taxon>
        <taxon>Xylariales</taxon>
        <taxon>Xylariaceae</taxon>
        <taxon>Xylaria</taxon>
    </lineage>
</organism>
<feature type="chain" id="PRO_5042862452" evidence="2">
    <location>
        <begin position="25"/>
        <end position="147"/>
    </location>
</feature>
<dbReference type="EMBL" id="JAWHQM010000011">
    <property type="protein sequence ID" value="KAK5629343.1"/>
    <property type="molecule type" value="Genomic_DNA"/>
</dbReference>
<keyword evidence="1" id="KW-0472">Membrane</keyword>
<evidence type="ECO:0000256" key="2">
    <source>
        <dbReference type="SAM" id="SignalP"/>
    </source>
</evidence>
<name>A0AAN7ULA1_9PEZI</name>
<gene>
    <name evidence="3" type="ORF">RRF57_005058</name>
</gene>
<accession>A0AAN7ULA1</accession>
<reference evidence="3 4" key="1">
    <citation type="submission" date="2023-10" db="EMBL/GenBank/DDBJ databases">
        <title>Draft genome sequence of Xylaria bambusicola isolate GMP-LS, the root and basal stem rot pathogen of sugarcane in Indonesia.</title>
        <authorList>
            <person name="Selvaraj P."/>
            <person name="Muralishankar V."/>
            <person name="Muruganantham S."/>
            <person name="Sp S."/>
            <person name="Haryani S."/>
            <person name="Lau K.J.X."/>
            <person name="Naqvi N.I."/>
        </authorList>
    </citation>
    <scope>NUCLEOTIDE SEQUENCE [LARGE SCALE GENOMIC DNA]</scope>
    <source>
        <strain evidence="3">GMP-LS</strain>
    </source>
</reference>
<protein>
    <submittedName>
        <fullName evidence="3">Uncharacterized protein</fullName>
    </submittedName>
</protein>
<sequence>MAHATRPLWSWSWSWTWTWTWTWSGRRGETRRPPDTDTPHLLLPVHPASLPDTTPYLLHHTTIPPFYPGTISPYSLQTSRPHLHYSGYFTMLFSLGIDAVGLAYMVTFAFGLQVDERGDTGTRANDFTAKQTKQICSCNGMELLRAT</sequence>